<reference evidence="9 10" key="1">
    <citation type="submission" date="2024-06" db="EMBL/GenBank/DDBJ databases">
        <title>Genomic Encyclopedia of Type Strains, Phase IV (KMG-IV): sequencing the most valuable type-strain genomes for metagenomic binning, comparative biology and taxonomic classification.</title>
        <authorList>
            <person name="Goeker M."/>
        </authorList>
    </citation>
    <scope>NUCLEOTIDE SEQUENCE [LARGE SCALE GENOMIC DNA]</scope>
    <source>
        <strain evidence="9 10">DSM 17253</strain>
    </source>
</reference>
<feature type="transmembrane region" description="Helical" evidence="7">
    <location>
        <begin position="214"/>
        <end position="241"/>
    </location>
</feature>
<feature type="transmembrane region" description="Helical" evidence="7">
    <location>
        <begin position="20"/>
        <end position="41"/>
    </location>
</feature>
<dbReference type="EMBL" id="JBEPLV010000006">
    <property type="protein sequence ID" value="MET3548458.1"/>
    <property type="molecule type" value="Genomic_DNA"/>
</dbReference>
<keyword evidence="6 7" id="KW-0472">Membrane</keyword>
<protein>
    <submittedName>
        <fullName evidence="9">MFS family permease</fullName>
    </submittedName>
</protein>
<evidence type="ECO:0000259" key="8">
    <source>
        <dbReference type="PROSITE" id="PS50850"/>
    </source>
</evidence>
<evidence type="ECO:0000256" key="7">
    <source>
        <dbReference type="SAM" id="Phobius"/>
    </source>
</evidence>
<feature type="transmembrane region" description="Helical" evidence="7">
    <location>
        <begin position="144"/>
        <end position="164"/>
    </location>
</feature>
<dbReference type="RefSeq" id="WP_354500867.1">
    <property type="nucleotide sequence ID" value="NZ_JBEPLV010000006.1"/>
</dbReference>
<evidence type="ECO:0000313" key="9">
    <source>
        <dbReference type="EMBL" id="MET3548458.1"/>
    </source>
</evidence>
<feature type="transmembrane region" description="Helical" evidence="7">
    <location>
        <begin position="85"/>
        <end position="102"/>
    </location>
</feature>
<evidence type="ECO:0000256" key="1">
    <source>
        <dbReference type="ARBA" id="ARBA00004651"/>
    </source>
</evidence>
<gene>
    <name evidence="9" type="ORF">ABID47_005088</name>
</gene>
<name>A0ABV2F9L0_9BACL</name>
<keyword evidence="2" id="KW-0813">Transport</keyword>
<dbReference type="Proteomes" id="UP001549098">
    <property type="component" value="Unassembled WGS sequence"/>
</dbReference>
<feature type="transmembrane region" description="Helical" evidence="7">
    <location>
        <begin position="176"/>
        <end position="193"/>
    </location>
</feature>
<organism evidence="9 10">
    <name type="scientific">Paenibacillus favisporus</name>
    <dbReference type="NCBI Taxonomy" id="221028"/>
    <lineage>
        <taxon>Bacteria</taxon>
        <taxon>Bacillati</taxon>
        <taxon>Bacillota</taxon>
        <taxon>Bacilli</taxon>
        <taxon>Bacillales</taxon>
        <taxon>Paenibacillaceae</taxon>
        <taxon>Paenibacillus</taxon>
    </lineage>
</organism>
<sequence length="400" mass="42331">MINKRRFSMSKSRTVNRMSFWFVAYALLIIMMGTNIPAPLYSLYGQLWHFSTGVTSFLFIMYVLFLIPASFVFGQLSDRIGRKKVLLAGVIAAGAGSLMFSVSHNLAMLLASRAIQGVGVGIINGTAVATLSELRPASSKTASLVASVSIAIGTAIGPLYSGLLGEYSSSPIRLPYYLHLVLLGFAFLGLLAVPETRKIADAPQRLKLPSVPAVIRKPFTISVLASIIAWAVAVFFMTLVPTVIATQMNLHNLALSGAVVCLMLGFSTLSQILFKSLSASSAIYTGFALLTLGIVGVVIAIPTQSVFLLLLSTVLAGSGHGPAASGSMSWINEMSPSGSRADMMSIFYAVTYLGAGIPVLALGIGAEWIGFYQAISIYSGLIVVFAAAVALIVRGYHTRA</sequence>
<keyword evidence="3" id="KW-1003">Cell membrane</keyword>
<evidence type="ECO:0000256" key="3">
    <source>
        <dbReference type="ARBA" id="ARBA00022475"/>
    </source>
</evidence>
<feature type="transmembrane region" description="Helical" evidence="7">
    <location>
        <begin position="346"/>
        <end position="365"/>
    </location>
</feature>
<dbReference type="InterPro" id="IPR036259">
    <property type="entry name" value="MFS_trans_sf"/>
</dbReference>
<keyword evidence="10" id="KW-1185">Reference proteome</keyword>
<dbReference type="PANTHER" id="PTHR23517:SF13">
    <property type="entry name" value="MAJOR FACILITATOR SUPERFAMILY MFS_1"/>
    <property type="match status" value="1"/>
</dbReference>
<proteinExistence type="predicted"/>
<keyword evidence="5 7" id="KW-1133">Transmembrane helix</keyword>
<dbReference type="InterPro" id="IPR011701">
    <property type="entry name" value="MFS"/>
</dbReference>
<comment type="caution">
    <text evidence="9">The sequence shown here is derived from an EMBL/GenBank/DDBJ whole genome shotgun (WGS) entry which is preliminary data.</text>
</comment>
<feature type="transmembrane region" description="Helical" evidence="7">
    <location>
        <begin position="371"/>
        <end position="393"/>
    </location>
</feature>
<evidence type="ECO:0000256" key="2">
    <source>
        <dbReference type="ARBA" id="ARBA00022448"/>
    </source>
</evidence>
<evidence type="ECO:0000256" key="5">
    <source>
        <dbReference type="ARBA" id="ARBA00022989"/>
    </source>
</evidence>
<dbReference type="PANTHER" id="PTHR23517">
    <property type="entry name" value="RESISTANCE PROTEIN MDTM, PUTATIVE-RELATED-RELATED"/>
    <property type="match status" value="1"/>
</dbReference>
<dbReference type="InterPro" id="IPR020846">
    <property type="entry name" value="MFS_dom"/>
</dbReference>
<feature type="transmembrane region" description="Helical" evidence="7">
    <location>
        <begin position="47"/>
        <end position="73"/>
    </location>
</feature>
<dbReference type="Gene3D" id="1.20.1250.20">
    <property type="entry name" value="MFS general substrate transporter like domains"/>
    <property type="match status" value="1"/>
</dbReference>
<dbReference type="PROSITE" id="PS50850">
    <property type="entry name" value="MFS"/>
    <property type="match status" value="1"/>
</dbReference>
<dbReference type="InterPro" id="IPR050171">
    <property type="entry name" value="MFS_Transporters"/>
</dbReference>
<accession>A0ABV2F9L0</accession>
<feature type="transmembrane region" description="Helical" evidence="7">
    <location>
        <begin position="281"/>
        <end position="301"/>
    </location>
</feature>
<feature type="domain" description="Major facilitator superfamily (MFS) profile" evidence="8">
    <location>
        <begin position="19"/>
        <end position="397"/>
    </location>
</feature>
<dbReference type="SUPFAM" id="SSF103473">
    <property type="entry name" value="MFS general substrate transporter"/>
    <property type="match status" value="1"/>
</dbReference>
<comment type="subcellular location">
    <subcellularLocation>
        <location evidence="1">Cell membrane</location>
        <topology evidence="1">Multi-pass membrane protein</topology>
    </subcellularLocation>
</comment>
<feature type="transmembrane region" description="Helical" evidence="7">
    <location>
        <begin position="253"/>
        <end position="274"/>
    </location>
</feature>
<dbReference type="Pfam" id="PF07690">
    <property type="entry name" value="MFS_1"/>
    <property type="match status" value="1"/>
</dbReference>
<evidence type="ECO:0000313" key="10">
    <source>
        <dbReference type="Proteomes" id="UP001549098"/>
    </source>
</evidence>
<evidence type="ECO:0000256" key="6">
    <source>
        <dbReference type="ARBA" id="ARBA00023136"/>
    </source>
</evidence>
<keyword evidence="4 7" id="KW-0812">Transmembrane</keyword>
<evidence type="ECO:0000256" key="4">
    <source>
        <dbReference type="ARBA" id="ARBA00022692"/>
    </source>
</evidence>